<dbReference type="Proteomes" id="UP001596289">
    <property type="component" value="Unassembled WGS sequence"/>
</dbReference>
<evidence type="ECO:0000313" key="2">
    <source>
        <dbReference type="EMBL" id="MFC6170354.1"/>
    </source>
</evidence>
<evidence type="ECO:0000313" key="3">
    <source>
        <dbReference type="Proteomes" id="UP001596289"/>
    </source>
</evidence>
<reference evidence="3" key="1">
    <citation type="journal article" date="2019" name="Int. J. Syst. Evol. Microbiol.">
        <title>The Global Catalogue of Microorganisms (GCM) 10K type strain sequencing project: providing services to taxonomists for standard genome sequencing and annotation.</title>
        <authorList>
            <consortium name="The Broad Institute Genomics Platform"/>
            <consortium name="The Broad Institute Genome Sequencing Center for Infectious Disease"/>
            <person name="Wu L."/>
            <person name="Ma J."/>
        </authorList>
    </citation>
    <scope>NUCLEOTIDE SEQUENCE [LARGE SCALE GENOMIC DNA]</scope>
    <source>
        <strain evidence="3">CCM 8904</strain>
    </source>
</reference>
<organism evidence="2 3">
    <name type="scientific">Loigolactobacillus jiayinensis</name>
    <dbReference type="NCBI Taxonomy" id="2486016"/>
    <lineage>
        <taxon>Bacteria</taxon>
        <taxon>Bacillati</taxon>
        <taxon>Bacillota</taxon>
        <taxon>Bacilli</taxon>
        <taxon>Lactobacillales</taxon>
        <taxon>Lactobacillaceae</taxon>
        <taxon>Loigolactobacillus</taxon>
    </lineage>
</organism>
<protein>
    <submittedName>
        <fullName evidence="2">Phage tail protein</fullName>
    </submittedName>
</protein>
<dbReference type="EMBL" id="JBHSSL010000041">
    <property type="protein sequence ID" value="MFC6170354.1"/>
    <property type="molecule type" value="Genomic_DNA"/>
</dbReference>
<name>A0ABW1REX6_9LACO</name>
<dbReference type="InterPro" id="IPR006724">
    <property type="entry name" value="Phage_TTP"/>
</dbReference>
<evidence type="ECO:0000256" key="1">
    <source>
        <dbReference type="SAM" id="MobiDB-lite"/>
    </source>
</evidence>
<gene>
    <name evidence="2" type="ORF">ACFQGP_07180</name>
</gene>
<comment type="caution">
    <text evidence="2">The sequence shown here is derived from an EMBL/GenBank/DDBJ whole genome shotgun (WGS) entry which is preliminary data.</text>
</comment>
<proteinExistence type="predicted"/>
<accession>A0ABW1REX6</accession>
<sequence>MAAIGLKMLYTGLKAADGSAVLDVDQGLSATGVYALDTDKSKGNLGTKSANITGLSGTPTKITGNNEVVDVSNPPSAPSVAVDSNLINYLVKEKILGRVSNGKGGYIDADTPVECGLIVESQSPITYKPIYFCFGRGVFNETAQNVQTNTDTAETREDDNLTFTALNYAPFSGKPYAVFHSDDPKFDKKAMFDEVFPGQTYVTADNTGATGTTTPTGSGDTTSTHA</sequence>
<keyword evidence="3" id="KW-1185">Reference proteome</keyword>
<dbReference type="Pfam" id="PF04630">
    <property type="entry name" value="Phage_TTP_1"/>
    <property type="match status" value="1"/>
</dbReference>
<dbReference type="RefSeq" id="WP_125552684.1">
    <property type="nucleotide sequence ID" value="NZ_JBHSSL010000041.1"/>
</dbReference>
<feature type="region of interest" description="Disordered" evidence="1">
    <location>
        <begin position="203"/>
        <end position="226"/>
    </location>
</feature>